<reference evidence="7 8" key="1">
    <citation type="submission" date="2018-08" db="EMBL/GenBank/DDBJ databases">
        <title>Chryseobacterium nematophagum: a novel matrix digesting pathogen of nematodes.</title>
        <authorList>
            <person name="Page A."/>
            <person name="Roberts M."/>
            <person name="Felix M.-A."/>
            <person name="Weir W."/>
        </authorList>
    </citation>
    <scope>NUCLEOTIDE SEQUENCE [LARGE SCALE GENOMIC DNA]</scope>
    <source>
        <strain evidence="7 8">JUb129</strain>
    </source>
</reference>
<dbReference type="InterPro" id="IPR001126">
    <property type="entry name" value="UmuC"/>
</dbReference>
<protein>
    <submittedName>
        <fullName evidence="7">Y-family DNA polymerase</fullName>
    </submittedName>
</protein>
<dbReference type="RefSeq" id="WP_122637851.1">
    <property type="nucleotide sequence ID" value="NZ_QWIU01000003.1"/>
</dbReference>
<evidence type="ECO:0000256" key="5">
    <source>
        <dbReference type="ARBA" id="ARBA00023236"/>
    </source>
</evidence>
<dbReference type="PANTHER" id="PTHR11076:SF34">
    <property type="entry name" value="PROTEIN UMUC"/>
    <property type="match status" value="1"/>
</dbReference>
<dbReference type="SUPFAM" id="SSF100879">
    <property type="entry name" value="Lesion bypass DNA polymerase (Y-family), little finger domain"/>
    <property type="match status" value="1"/>
</dbReference>
<keyword evidence="5" id="KW-0742">SOS response</keyword>
<evidence type="ECO:0000313" key="8">
    <source>
        <dbReference type="Proteomes" id="UP000278775"/>
    </source>
</evidence>
<gene>
    <name evidence="7" type="ORF">D1631_18320</name>
</gene>
<dbReference type="InterPro" id="IPR025188">
    <property type="entry name" value="DUF4113"/>
</dbReference>
<evidence type="ECO:0000256" key="2">
    <source>
        <dbReference type="ARBA" id="ARBA00022763"/>
    </source>
</evidence>
<dbReference type="Gene3D" id="1.10.150.20">
    <property type="entry name" value="5' to 3' exonuclease, C-terminal subdomain"/>
    <property type="match status" value="1"/>
</dbReference>
<accession>A0A3M7TAY5</accession>
<dbReference type="Gene3D" id="3.40.1170.60">
    <property type="match status" value="1"/>
</dbReference>
<keyword evidence="3" id="KW-0741">SOS mutagenesis</keyword>
<dbReference type="SUPFAM" id="SSF56672">
    <property type="entry name" value="DNA/RNA polymerases"/>
    <property type="match status" value="1"/>
</dbReference>
<feature type="domain" description="UmuC" evidence="6">
    <location>
        <begin position="2"/>
        <end position="185"/>
    </location>
</feature>
<dbReference type="EMBL" id="QWIU01000003">
    <property type="protein sequence ID" value="RNA60452.1"/>
    <property type="molecule type" value="Genomic_DNA"/>
</dbReference>
<keyword evidence="2" id="KW-0227">DNA damage</keyword>
<dbReference type="OrthoDB" id="9808813at2"/>
<dbReference type="AlphaFoldDB" id="A0A3M7TAY5"/>
<comment type="caution">
    <text evidence="7">The sequence shown here is derived from an EMBL/GenBank/DDBJ whole genome shotgun (WGS) entry which is preliminary data.</text>
</comment>
<dbReference type="GO" id="GO:0006281">
    <property type="term" value="P:DNA repair"/>
    <property type="evidence" value="ECO:0007669"/>
    <property type="project" value="UniProtKB-KW"/>
</dbReference>
<proteinExistence type="inferred from homology"/>
<dbReference type="Pfam" id="PF11799">
    <property type="entry name" value="IMS_C"/>
    <property type="match status" value="1"/>
</dbReference>
<dbReference type="GO" id="GO:0009432">
    <property type="term" value="P:SOS response"/>
    <property type="evidence" value="ECO:0007669"/>
    <property type="project" value="UniProtKB-KW"/>
</dbReference>
<keyword evidence="4" id="KW-0234">DNA repair</keyword>
<evidence type="ECO:0000259" key="6">
    <source>
        <dbReference type="PROSITE" id="PS50173"/>
    </source>
</evidence>
<dbReference type="Proteomes" id="UP000278775">
    <property type="component" value="Unassembled WGS sequence"/>
</dbReference>
<dbReference type="Gene3D" id="3.30.1490.100">
    <property type="entry name" value="DNA polymerase, Y-family, little finger domain"/>
    <property type="match status" value="1"/>
</dbReference>
<name>A0A3M7TAY5_9FLAO</name>
<dbReference type="Gene3D" id="3.30.70.270">
    <property type="match status" value="1"/>
</dbReference>
<dbReference type="InterPro" id="IPR017961">
    <property type="entry name" value="DNA_pol_Y-fam_little_finger"/>
</dbReference>
<dbReference type="GO" id="GO:0003684">
    <property type="term" value="F:damaged DNA binding"/>
    <property type="evidence" value="ECO:0007669"/>
    <property type="project" value="InterPro"/>
</dbReference>
<dbReference type="InterPro" id="IPR043502">
    <property type="entry name" value="DNA/RNA_pol_sf"/>
</dbReference>
<dbReference type="Pfam" id="PF13438">
    <property type="entry name" value="DUF4113"/>
    <property type="match status" value="1"/>
</dbReference>
<evidence type="ECO:0000256" key="4">
    <source>
        <dbReference type="ARBA" id="ARBA00023204"/>
    </source>
</evidence>
<dbReference type="PROSITE" id="PS50173">
    <property type="entry name" value="UMUC"/>
    <property type="match status" value="1"/>
</dbReference>
<dbReference type="InterPro" id="IPR050116">
    <property type="entry name" value="DNA_polymerase-Y"/>
</dbReference>
<dbReference type="InterPro" id="IPR043128">
    <property type="entry name" value="Rev_trsase/Diguanyl_cyclase"/>
</dbReference>
<dbReference type="InterPro" id="IPR036775">
    <property type="entry name" value="DNA_pol_Y-fam_lit_finger_sf"/>
</dbReference>
<dbReference type="CDD" id="cd01700">
    <property type="entry name" value="PolY_Pol_V_umuC"/>
    <property type="match status" value="1"/>
</dbReference>
<dbReference type="PANTHER" id="PTHR11076">
    <property type="entry name" value="DNA REPAIR POLYMERASE UMUC / TRANSFERASE FAMILY MEMBER"/>
    <property type="match status" value="1"/>
</dbReference>
<evidence type="ECO:0000256" key="3">
    <source>
        <dbReference type="ARBA" id="ARBA00023199"/>
    </source>
</evidence>
<dbReference type="GO" id="GO:0003887">
    <property type="term" value="F:DNA-directed DNA polymerase activity"/>
    <property type="evidence" value="ECO:0007669"/>
    <property type="project" value="TreeGrafter"/>
</dbReference>
<dbReference type="GO" id="GO:0005829">
    <property type="term" value="C:cytosol"/>
    <property type="evidence" value="ECO:0007669"/>
    <property type="project" value="TreeGrafter"/>
</dbReference>
<evidence type="ECO:0000313" key="7">
    <source>
        <dbReference type="EMBL" id="RNA60452.1"/>
    </source>
</evidence>
<sequence>MIALIDGNNFYASCERIFRPDWRDKPLIVLSNNDGCAIARSNEAKNIGIAMGEPYFKVKQFEKTHGLIVRSANFVLYGDISNRVVQIIKRYCNDIEVYSIDESFLFLDGYSNLIERMRELRKEIFNGLDLPTSIGIAESKTLAKVANKIAKKYPEKTGSVYMINTPKKIEAALKWFPLHDVWGIGRKYYDRFQTYGVHTAWDFTRLPDDFIRKEMGVLGVRMKKELLGERQYKMTIQEPKKNIITTRTFDTGNAEYDYVWERVSTYAAECARKLRAQSSCCKHVTVFITTDRYKMDQIQYSNSFTITLPNSSNSDIEISKAAKKALDKIFIGGPKYRKTGVITSSFVPQNERINSLFDEDFHDKHAPLMKALDLINNKYGKQKVKIASRDIQKIWKMDQKHLSPKYSTSFNESIILFTDKKEGNINSKKP</sequence>
<organism evidence="7 8">
    <name type="scientific">Chryseobacterium nematophagum</name>
    <dbReference type="NCBI Taxonomy" id="2305228"/>
    <lineage>
        <taxon>Bacteria</taxon>
        <taxon>Pseudomonadati</taxon>
        <taxon>Bacteroidota</taxon>
        <taxon>Flavobacteriia</taxon>
        <taxon>Flavobacteriales</taxon>
        <taxon>Weeksellaceae</taxon>
        <taxon>Chryseobacterium group</taxon>
        <taxon>Chryseobacterium</taxon>
    </lineage>
</organism>
<dbReference type="Pfam" id="PF00817">
    <property type="entry name" value="IMS"/>
    <property type="match status" value="1"/>
</dbReference>
<evidence type="ECO:0000256" key="1">
    <source>
        <dbReference type="ARBA" id="ARBA00010945"/>
    </source>
</evidence>
<comment type="similarity">
    <text evidence="1">Belongs to the DNA polymerase type-Y family.</text>
</comment>
<dbReference type="GO" id="GO:0042276">
    <property type="term" value="P:error-prone translesion synthesis"/>
    <property type="evidence" value="ECO:0007669"/>
    <property type="project" value="TreeGrafter"/>
</dbReference>